<dbReference type="Pfam" id="PF13855">
    <property type="entry name" value="LRR_8"/>
    <property type="match status" value="1"/>
</dbReference>
<dbReference type="Gene3D" id="3.90.190.10">
    <property type="entry name" value="Protein tyrosine phosphatase superfamily"/>
    <property type="match status" value="1"/>
</dbReference>
<dbReference type="PROSITE" id="PS50056">
    <property type="entry name" value="TYR_PHOSPHATASE_2"/>
    <property type="match status" value="1"/>
</dbReference>
<proteinExistence type="inferred from homology"/>
<keyword evidence="4" id="KW-0677">Repeat</keyword>
<comment type="caution">
    <text evidence="9">The sequence shown here is derived from an EMBL/GenBank/DDBJ whole genome shotgun (WGS) entry which is preliminary data.</text>
</comment>
<keyword evidence="3" id="KW-0433">Leucine-rich repeat</keyword>
<evidence type="ECO:0000256" key="5">
    <source>
        <dbReference type="ARBA" id="ARBA00022801"/>
    </source>
</evidence>
<dbReference type="GO" id="GO:0017017">
    <property type="term" value="F:MAP kinase tyrosine/serine/threonine phosphatase activity"/>
    <property type="evidence" value="ECO:0007669"/>
    <property type="project" value="TreeGrafter"/>
</dbReference>
<dbReference type="FunFam" id="3.90.190.10:FF:000157">
    <property type="entry name" value="Protein-tyrosine phosphatase"/>
    <property type="match status" value="1"/>
</dbReference>
<dbReference type="OrthoDB" id="10252009at2759"/>
<evidence type="ECO:0000256" key="2">
    <source>
        <dbReference type="ARBA" id="ARBA00013064"/>
    </source>
</evidence>
<dbReference type="PANTHER" id="PTHR10159:SF511">
    <property type="entry name" value="DUAL SPECIFICITY PROTEIN PHOSPHATASE 1"/>
    <property type="match status" value="1"/>
</dbReference>
<reference evidence="9 10" key="1">
    <citation type="journal article" date="2018" name="BMC Genomics">
        <title>Genomic comparison of Trypanosoma conorhini and Trypanosoma rangeli to Trypanosoma cruzi strains of high and low virulence.</title>
        <authorList>
            <person name="Bradwell K.R."/>
            <person name="Koparde V.N."/>
            <person name="Matveyev A.V."/>
            <person name="Serrano M.G."/>
            <person name="Alves J.M."/>
            <person name="Parikh H."/>
            <person name="Huang B."/>
            <person name="Lee V."/>
            <person name="Espinosa-Alvarez O."/>
            <person name="Ortiz P.A."/>
            <person name="Costa-Martins A.G."/>
            <person name="Teixeira M.M."/>
            <person name="Buck G.A."/>
        </authorList>
    </citation>
    <scope>NUCLEOTIDE SEQUENCE [LARGE SCALE GENOMIC DNA]</scope>
    <source>
        <strain evidence="9 10">025E</strain>
    </source>
</reference>
<evidence type="ECO:0000256" key="3">
    <source>
        <dbReference type="ARBA" id="ARBA00022614"/>
    </source>
</evidence>
<dbReference type="CDD" id="cd14498">
    <property type="entry name" value="DSP"/>
    <property type="match status" value="1"/>
</dbReference>
<dbReference type="EC" id="3.1.3.48" evidence="2"/>
<dbReference type="AlphaFoldDB" id="A0A3R7P0B4"/>
<evidence type="ECO:0000259" key="7">
    <source>
        <dbReference type="PROSITE" id="PS50054"/>
    </source>
</evidence>
<dbReference type="InterPro" id="IPR032675">
    <property type="entry name" value="LRR_dom_sf"/>
</dbReference>
<keyword evidence="10" id="KW-1185">Reference proteome</keyword>
<dbReference type="SUPFAM" id="SSF52799">
    <property type="entry name" value="(Phosphotyrosine protein) phosphatases II"/>
    <property type="match status" value="1"/>
</dbReference>
<dbReference type="InterPro" id="IPR000387">
    <property type="entry name" value="Tyr_Pase_dom"/>
</dbReference>
<dbReference type="GO" id="GO:0033550">
    <property type="term" value="F:MAP kinase tyrosine phosphatase activity"/>
    <property type="evidence" value="ECO:0007669"/>
    <property type="project" value="TreeGrafter"/>
</dbReference>
<dbReference type="SUPFAM" id="SSF52075">
    <property type="entry name" value="Outer arm dynein light chain 1"/>
    <property type="match status" value="1"/>
</dbReference>
<sequence>MDAQEFLLRLNFPGILHLEQDVDVESTSSSCSSASHVAAQQAKVRKFLPPALDEVACELAEELEHAAESGECDVSQMQLRQVPASLPLETLVTLVLSCNQLTELSAGLFQGGCCRNLVKFDANSNQLKAVPHSLLALPKLETLLLDHNHIATLPFKELALSQQALLPALTYVGLEFNDLQAFPVEFFTNCPLLNKVFVGQNERMLEAPLPTGQIRRSIVAQHHGIDKNYDAENRVILKVDNRPCIVKQMLDEDWDTTLPWLEVQLHKIYPDKVLGFMYLGSLRTAQTLTVYRDLNIGYILSVARDMEVRVDPGMKHLVLPVEDIPGEDIRQLFERAFTFIDEAKQNNKGILLHCFAGLSRSVTVAAAYIMSRYNMTCDEALDLIKKARPAAQPNPGFMQSLRDFEKSLMMLKDEGTVGEGVSGTGHLLRNEVLEGSGKGRMRGARPK</sequence>
<dbReference type="InterPro" id="IPR029021">
    <property type="entry name" value="Prot-tyrosine_phosphatase-like"/>
</dbReference>
<evidence type="ECO:0000256" key="6">
    <source>
        <dbReference type="ARBA" id="ARBA00022912"/>
    </source>
</evidence>
<dbReference type="GO" id="GO:0008330">
    <property type="term" value="F:protein tyrosine/threonine phosphatase activity"/>
    <property type="evidence" value="ECO:0007669"/>
    <property type="project" value="TreeGrafter"/>
</dbReference>
<protein>
    <recommendedName>
        <fullName evidence="2">protein-tyrosine-phosphatase</fullName>
        <ecNumber evidence="2">3.1.3.48</ecNumber>
    </recommendedName>
</protein>
<evidence type="ECO:0000256" key="4">
    <source>
        <dbReference type="ARBA" id="ARBA00022737"/>
    </source>
</evidence>
<comment type="similarity">
    <text evidence="1">Belongs to the protein-tyrosine phosphatase family. Non-receptor class dual specificity subfamily.</text>
</comment>
<gene>
    <name evidence="9" type="ORF">Tco025E_05616</name>
</gene>
<dbReference type="Proteomes" id="UP000284403">
    <property type="component" value="Unassembled WGS sequence"/>
</dbReference>
<dbReference type="InterPro" id="IPR000340">
    <property type="entry name" value="Dual-sp_phosphatase_cat-dom"/>
</dbReference>
<keyword evidence="5 9" id="KW-0378">Hydrolase</keyword>
<name>A0A3R7P0B4_9TRYP</name>
<dbReference type="PROSITE" id="PS50054">
    <property type="entry name" value="TYR_PHOSPHATASE_DUAL"/>
    <property type="match status" value="1"/>
</dbReference>
<feature type="domain" description="Tyrosine-protein phosphatase" evidence="7">
    <location>
        <begin position="269"/>
        <end position="410"/>
    </location>
</feature>
<dbReference type="RefSeq" id="XP_029227353.1">
    <property type="nucleotide sequence ID" value="XM_029372509.1"/>
</dbReference>
<feature type="domain" description="Tyrosine specific protein phosphatases" evidence="8">
    <location>
        <begin position="330"/>
        <end position="389"/>
    </location>
</feature>
<dbReference type="Gene3D" id="3.80.10.10">
    <property type="entry name" value="Ribonuclease Inhibitor"/>
    <property type="match status" value="1"/>
</dbReference>
<dbReference type="EMBL" id="MKKU01000341">
    <property type="protein sequence ID" value="RNF15032.1"/>
    <property type="molecule type" value="Genomic_DNA"/>
</dbReference>
<accession>A0A3R7P0B4</accession>
<dbReference type="InterPro" id="IPR020422">
    <property type="entry name" value="TYR_PHOSPHATASE_DUAL_dom"/>
</dbReference>
<dbReference type="Pfam" id="PF00782">
    <property type="entry name" value="DSPc"/>
    <property type="match status" value="1"/>
</dbReference>
<evidence type="ECO:0000256" key="1">
    <source>
        <dbReference type="ARBA" id="ARBA00008601"/>
    </source>
</evidence>
<keyword evidence="6" id="KW-0904">Protein phosphatase</keyword>
<dbReference type="GeneID" id="40319227"/>
<dbReference type="InterPro" id="IPR001611">
    <property type="entry name" value="Leu-rich_rpt"/>
</dbReference>
<dbReference type="GO" id="GO:0043409">
    <property type="term" value="P:negative regulation of MAPK cascade"/>
    <property type="evidence" value="ECO:0007669"/>
    <property type="project" value="TreeGrafter"/>
</dbReference>
<dbReference type="InterPro" id="IPR003591">
    <property type="entry name" value="Leu-rich_rpt_typical-subtyp"/>
</dbReference>
<evidence type="ECO:0000313" key="9">
    <source>
        <dbReference type="EMBL" id="RNF15032.1"/>
    </source>
</evidence>
<dbReference type="PANTHER" id="PTHR10159">
    <property type="entry name" value="DUAL SPECIFICITY PROTEIN PHOSPHATASE"/>
    <property type="match status" value="1"/>
</dbReference>
<evidence type="ECO:0000313" key="10">
    <source>
        <dbReference type="Proteomes" id="UP000284403"/>
    </source>
</evidence>
<dbReference type="GO" id="GO:0005737">
    <property type="term" value="C:cytoplasm"/>
    <property type="evidence" value="ECO:0007669"/>
    <property type="project" value="TreeGrafter"/>
</dbReference>
<dbReference type="SMART" id="SM00195">
    <property type="entry name" value="DSPc"/>
    <property type="match status" value="1"/>
</dbReference>
<dbReference type="SMART" id="SM00369">
    <property type="entry name" value="LRR_TYP"/>
    <property type="match status" value="3"/>
</dbReference>
<evidence type="ECO:0000259" key="8">
    <source>
        <dbReference type="PROSITE" id="PS50056"/>
    </source>
</evidence>
<organism evidence="9 10">
    <name type="scientific">Trypanosoma conorhini</name>
    <dbReference type="NCBI Taxonomy" id="83891"/>
    <lineage>
        <taxon>Eukaryota</taxon>
        <taxon>Discoba</taxon>
        <taxon>Euglenozoa</taxon>
        <taxon>Kinetoplastea</taxon>
        <taxon>Metakinetoplastina</taxon>
        <taxon>Trypanosomatida</taxon>
        <taxon>Trypanosomatidae</taxon>
        <taxon>Trypanosoma</taxon>
    </lineage>
</organism>